<dbReference type="InterPro" id="IPR018496">
    <property type="entry name" value="PsdUridine_synth_RsuA/RluB_CS"/>
</dbReference>
<dbReference type="EC" id="5.4.99.-" evidence="3"/>
<proteinExistence type="inferred from homology"/>
<protein>
    <recommendedName>
        <fullName evidence="3">Pseudouridine synthase</fullName>
        <ecNumber evidence="3">5.4.99.-</ecNumber>
    </recommendedName>
</protein>
<dbReference type="EMBL" id="BAABHA010000001">
    <property type="protein sequence ID" value="GAA4374159.1"/>
    <property type="molecule type" value="Genomic_DNA"/>
</dbReference>
<dbReference type="InterPro" id="IPR050343">
    <property type="entry name" value="RsuA_PseudoU_synthase"/>
</dbReference>
<sequence>MRYILVNKPFEVLPQFTDEKGRATLKELVQVPNVYPVGRLDYDSEGLMLLTDDKQLQFRIAEPRYKVPKTYWVQVEGIPTEEALEQLRRGVQISDGFTAPAKVEMLPEQPEQLWERSKPVRFRAAIPTSWLELTIAEGMNRQVRKMTAAVGFPTLRLIRAKLADLTLEKLAPGKWRDLTPAEVQELKMAVADTPENEGPANARRKPTQKYDPNFEEKLAAEKAARARRAFEKSGPSRGPKRQTSGTGTGRSGGRQADGPAGATRGGRSASGAPRGGKPGGIAPRSTGKTGGPGAGRPSSGRPASPSAKPPRRGK</sequence>
<evidence type="ECO:0000256" key="3">
    <source>
        <dbReference type="RuleBase" id="RU003887"/>
    </source>
</evidence>
<dbReference type="InterPro" id="IPR042092">
    <property type="entry name" value="PsdUridine_s_RsuA/RluB/E/F_cat"/>
</dbReference>
<feature type="compositionally biased region" description="Low complexity" evidence="4">
    <location>
        <begin position="295"/>
        <end position="306"/>
    </location>
</feature>
<dbReference type="RefSeq" id="WP_345221154.1">
    <property type="nucleotide sequence ID" value="NZ_BAABHA010000001.1"/>
</dbReference>
<organism evidence="6 7">
    <name type="scientific">Hymenobacter koreensis</name>
    <dbReference type="NCBI Taxonomy" id="1084523"/>
    <lineage>
        <taxon>Bacteria</taxon>
        <taxon>Pseudomonadati</taxon>
        <taxon>Bacteroidota</taxon>
        <taxon>Cytophagia</taxon>
        <taxon>Cytophagales</taxon>
        <taxon>Hymenobacteraceae</taxon>
        <taxon>Hymenobacter</taxon>
    </lineage>
</organism>
<evidence type="ECO:0000256" key="1">
    <source>
        <dbReference type="ARBA" id="ARBA00008348"/>
    </source>
</evidence>
<feature type="compositionally biased region" description="Low complexity" evidence="4">
    <location>
        <begin position="258"/>
        <end position="272"/>
    </location>
</feature>
<feature type="region of interest" description="Disordered" evidence="4">
    <location>
        <begin position="190"/>
        <end position="314"/>
    </location>
</feature>
<evidence type="ECO:0000256" key="2">
    <source>
        <dbReference type="ARBA" id="ARBA00023235"/>
    </source>
</evidence>
<dbReference type="PROSITE" id="PS01149">
    <property type="entry name" value="PSI_RSU"/>
    <property type="match status" value="1"/>
</dbReference>
<dbReference type="Proteomes" id="UP001500454">
    <property type="component" value="Unassembled WGS sequence"/>
</dbReference>
<dbReference type="Gene3D" id="3.30.70.1560">
    <property type="entry name" value="Alpha-L RNA-binding motif"/>
    <property type="match status" value="1"/>
</dbReference>
<keyword evidence="7" id="KW-1185">Reference proteome</keyword>
<dbReference type="SUPFAM" id="SSF55120">
    <property type="entry name" value="Pseudouridine synthase"/>
    <property type="match status" value="1"/>
</dbReference>
<reference evidence="7" key="1">
    <citation type="journal article" date="2019" name="Int. J. Syst. Evol. Microbiol.">
        <title>The Global Catalogue of Microorganisms (GCM) 10K type strain sequencing project: providing services to taxonomists for standard genome sequencing and annotation.</title>
        <authorList>
            <consortium name="The Broad Institute Genomics Platform"/>
            <consortium name="The Broad Institute Genome Sequencing Center for Infectious Disease"/>
            <person name="Wu L."/>
            <person name="Ma J."/>
        </authorList>
    </citation>
    <scope>NUCLEOTIDE SEQUENCE [LARGE SCALE GENOMIC DNA]</scope>
    <source>
        <strain evidence="7">JCM 17924</strain>
    </source>
</reference>
<dbReference type="NCBIfam" id="TIGR00093">
    <property type="entry name" value="pseudouridine synthase"/>
    <property type="match status" value="1"/>
</dbReference>
<dbReference type="InterPro" id="IPR020094">
    <property type="entry name" value="TruA/RsuA/RluB/E/F_N"/>
</dbReference>
<evidence type="ECO:0000259" key="5">
    <source>
        <dbReference type="Pfam" id="PF00849"/>
    </source>
</evidence>
<comment type="caution">
    <text evidence="6">The sequence shown here is derived from an EMBL/GenBank/DDBJ whole genome shotgun (WGS) entry which is preliminary data.</text>
</comment>
<gene>
    <name evidence="6" type="ORF">GCM10023186_05470</name>
</gene>
<dbReference type="Gene3D" id="3.30.70.580">
    <property type="entry name" value="Pseudouridine synthase I, catalytic domain, N-terminal subdomain"/>
    <property type="match status" value="1"/>
</dbReference>
<dbReference type="InterPro" id="IPR000748">
    <property type="entry name" value="PsdUridine_synth_RsuA/RluB/E/F"/>
</dbReference>
<dbReference type="PANTHER" id="PTHR47683:SF2">
    <property type="entry name" value="RNA-BINDING S4 DOMAIN-CONTAINING PROTEIN"/>
    <property type="match status" value="1"/>
</dbReference>
<accession>A0ABP8IV49</accession>
<dbReference type="Pfam" id="PF00849">
    <property type="entry name" value="PseudoU_synth_2"/>
    <property type="match status" value="1"/>
</dbReference>
<feature type="compositionally biased region" description="Basic and acidic residues" evidence="4">
    <location>
        <begin position="212"/>
        <end position="231"/>
    </location>
</feature>
<dbReference type="InterPro" id="IPR006145">
    <property type="entry name" value="PsdUridine_synth_RsuA/RluA"/>
</dbReference>
<keyword evidence="2 3" id="KW-0413">Isomerase</keyword>
<feature type="domain" description="Pseudouridine synthase RsuA/RluA-like" evidence="5">
    <location>
        <begin position="3"/>
        <end position="149"/>
    </location>
</feature>
<name>A0ABP8IV49_9BACT</name>
<dbReference type="PANTHER" id="PTHR47683">
    <property type="entry name" value="PSEUDOURIDINE SYNTHASE FAMILY PROTEIN-RELATED"/>
    <property type="match status" value="1"/>
</dbReference>
<dbReference type="InterPro" id="IPR020103">
    <property type="entry name" value="PsdUridine_synth_cat_dom_sf"/>
</dbReference>
<evidence type="ECO:0000256" key="4">
    <source>
        <dbReference type="SAM" id="MobiDB-lite"/>
    </source>
</evidence>
<evidence type="ECO:0000313" key="6">
    <source>
        <dbReference type="EMBL" id="GAA4374159.1"/>
    </source>
</evidence>
<evidence type="ECO:0000313" key="7">
    <source>
        <dbReference type="Proteomes" id="UP001500454"/>
    </source>
</evidence>
<comment type="similarity">
    <text evidence="1 3">Belongs to the pseudouridine synthase RsuA family.</text>
</comment>